<dbReference type="Gene3D" id="3.40.50.1220">
    <property type="entry name" value="TPP-binding domain"/>
    <property type="match status" value="1"/>
</dbReference>
<evidence type="ECO:0000259" key="14">
    <source>
        <dbReference type="Pfam" id="PF02775"/>
    </source>
</evidence>
<dbReference type="InterPro" id="IPR012846">
    <property type="entry name" value="Acetolactate_synth_lsu"/>
</dbReference>
<dbReference type="UniPathway" id="UPA00047">
    <property type="reaction ID" value="UER00055"/>
</dbReference>
<keyword evidence="9 11" id="KW-0786">Thiamine pyrophosphate</keyword>
<evidence type="ECO:0000313" key="16">
    <source>
        <dbReference type="EMBL" id="QSH90605.1"/>
    </source>
</evidence>
<reference evidence="16" key="1">
    <citation type="journal article" date="2021" name="Mitochondrial DNA Part B Resour">
        <title>Complete chloroplast genome of Eucampia zodiacus (Mediophyceae, Bacillariophyta).</title>
        <authorList>
            <person name="Zhang M."/>
            <person name="Cui Z."/>
            <person name="Liu F."/>
            <person name="Chen N."/>
        </authorList>
    </citation>
    <scope>NUCLEOTIDE SEQUENCE</scope>
    <source>
        <strain evidence="16">CNS00061</strain>
    </source>
</reference>
<dbReference type="PANTHER" id="PTHR18968:SF13">
    <property type="entry name" value="ACETOLACTATE SYNTHASE CATALYTIC SUBUNIT, MITOCHONDRIAL"/>
    <property type="match status" value="1"/>
</dbReference>
<dbReference type="GO" id="GO:0050660">
    <property type="term" value="F:flavin adenine dinucleotide binding"/>
    <property type="evidence" value="ECO:0007669"/>
    <property type="project" value="InterPro"/>
</dbReference>
<evidence type="ECO:0000256" key="1">
    <source>
        <dbReference type="ARBA" id="ARBA00004974"/>
    </source>
</evidence>
<dbReference type="InterPro" id="IPR012001">
    <property type="entry name" value="Thiamin_PyroP_enz_TPP-bd_dom"/>
</dbReference>
<keyword evidence="16" id="KW-0934">Plastid</keyword>
<comment type="cofactor">
    <cofactor evidence="11">
        <name>Mg(2+)</name>
        <dbReference type="ChEBI" id="CHEBI:18420"/>
    </cofactor>
    <text evidence="11">Binds 1 Mg(2+) ion per subunit.</text>
</comment>
<comment type="similarity">
    <text evidence="3 11">Belongs to the TPP enzyme family.</text>
</comment>
<keyword evidence="5 11" id="KW-0028">Amino-acid biosynthesis</keyword>
<evidence type="ECO:0000256" key="7">
    <source>
        <dbReference type="ARBA" id="ARBA00022723"/>
    </source>
</evidence>
<dbReference type="InterPro" id="IPR029061">
    <property type="entry name" value="THDP-binding"/>
</dbReference>
<dbReference type="InterPro" id="IPR029035">
    <property type="entry name" value="DHS-like_NAD/FAD-binding_dom"/>
</dbReference>
<dbReference type="RefSeq" id="YP_010172829.1">
    <property type="nucleotide sequence ID" value="NC_057645.1"/>
</dbReference>
<keyword evidence="16" id="KW-0150">Chloroplast</keyword>
<evidence type="ECO:0000259" key="15">
    <source>
        <dbReference type="Pfam" id="PF02776"/>
    </source>
</evidence>
<evidence type="ECO:0000256" key="2">
    <source>
        <dbReference type="ARBA" id="ARBA00005025"/>
    </source>
</evidence>
<keyword evidence="6 11" id="KW-0808">Transferase</keyword>
<comment type="catalytic activity">
    <reaction evidence="11">
        <text>2 pyruvate + H(+) = (2S)-2-acetolactate + CO2</text>
        <dbReference type="Rhea" id="RHEA:25249"/>
        <dbReference type="ChEBI" id="CHEBI:15361"/>
        <dbReference type="ChEBI" id="CHEBI:15378"/>
        <dbReference type="ChEBI" id="CHEBI:16526"/>
        <dbReference type="ChEBI" id="CHEBI:58476"/>
        <dbReference type="EC" id="2.2.1.6"/>
    </reaction>
</comment>
<keyword evidence="7 11" id="KW-0479">Metal-binding</keyword>
<evidence type="ECO:0000256" key="4">
    <source>
        <dbReference type="ARBA" id="ARBA00013145"/>
    </source>
</evidence>
<dbReference type="Pfam" id="PF02776">
    <property type="entry name" value="TPP_enzyme_N"/>
    <property type="match status" value="1"/>
</dbReference>
<dbReference type="GO" id="GO:0005948">
    <property type="term" value="C:acetolactate synthase complex"/>
    <property type="evidence" value="ECO:0007669"/>
    <property type="project" value="TreeGrafter"/>
</dbReference>
<evidence type="ECO:0000256" key="10">
    <source>
        <dbReference type="ARBA" id="ARBA00023304"/>
    </source>
</evidence>
<dbReference type="InterPro" id="IPR000399">
    <property type="entry name" value="TPP-bd_CS"/>
</dbReference>
<evidence type="ECO:0000256" key="6">
    <source>
        <dbReference type="ARBA" id="ARBA00022679"/>
    </source>
</evidence>
<evidence type="ECO:0000256" key="9">
    <source>
        <dbReference type="ARBA" id="ARBA00023052"/>
    </source>
</evidence>
<dbReference type="EMBL" id="MW412838">
    <property type="protein sequence ID" value="QSH90605.1"/>
    <property type="molecule type" value="Genomic_DNA"/>
</dbReference>
<dbReference type="Gene3D" id="3.40.50.970">
    <property type="match status" value="2"/>
</dbReference>
<dbReference type="PANTHER" id="PTHR18968">
    <property type="entry name" value="THIAMINE PYROPHOSPHATE ENZYMES"/>
    <property type="match status" value="1"/>
</dbReference>
<evidence type="ECO:0000256" key="3">
    <source>
        <dbReference type="ARBA" id="ARBA00007812"/>
    </source>
</evidence>
<dbReference type="Pfam" id="PF02775">
    <property type="entry name" value="TPP_enzyme_C"/>
    <property type="match status" value="1"/>
</dbReference>
<evidence type="ECO:0000256" key="5">
    <source>
        <dbReference type="ARBA" id="ARBA00022605"/>
    </source>
</evidence>
<comment type="pathway">
    <text evidence="2 11">Amino-acid biosynthesis; L-valine biosynthesis; L-valine from pyruvate: step 1/4.</text>
</comment>
<dbReference type="GO" id="GO:0030976">
    <property type="term" value="F:thiamine pyrophosphate binding"/>
    <property type="evidence" value="ECO:0007669"/>
    <property type="project" value="UniProtKB-UniRule"/>
</dbReference>
<name>A0A898CXL3_9STRA</name>
<evidence type="ECO:0000259" key="13">
    <source>
        <dbReference type="Pfam" id="PF00205"/>
    </source>
</evidence>
<dbReference type="UniPathway" id="UPA00049">
    <property type="reaction ID" value="UER00059"/>
</dbReference>
<accession>A0A898CXL3</accession>
<dbReference type="GeneID" id="67282428"/>
<dbReference type="FunFam" id="3.40.50.1220:FF:000008">
    <property type="entry name" value="Acetolactate synthase"/>
    <property type="match status" value="1"/>
</dbReference>
<dbReference type="InterPro" id="IPR012000">
    <property type="entry name" value="Thiamin_PyroP_enz_cen_dom"/>
</dbReference>
<dbReference type="FunFam" id="3.40.50.970:FF:000007">
    <property type="entry name" value="Acetolactate synthase"/>
    <property type="match status" value="1"/>
</dbReference>
<proteinExistence type="inferred from homology"/>
<evidence type="ECO:0000256" key="12">
    <source>
        <dbReference type="SAM" id="MobiDB-lite"/>
    </source>
</evidence>
<dbReference type="SUPFAM" id="SSF52518">
    <property type="entry name" value="Thiamin diphosphate-binding fold (THDP-binding)"/>
    <property type="match status" value="2"/>
</dbReference>
<keyword evidence="10 11" id="KW-0100">Branched-chain amino acid biosynthesis</keyword>
<sequence>MSKRRSIIIRGTARKIKAKKTGAFALLDTLVRNNTRYIFGYPGGAILPIYDELYFWESRNTIQHILTRHEQGAIHAADSYARVTGQIGVCFATSGPGATNLITGIATAQLDSIPILVITGQVNTNFLGTDAFQETDIFGITLPIVKHSYKVTDPNDMCQIVSEALYIAKNGRPGPVLIDVPKDIGAEQLMNYENTHQNNIQQLIGYRFQYKVSKKLIANVLKAIKTAERPLLYVGGGTIASNAYHELFILAHVFAIPITTTLMGKGAFHEKDPLSVGMLGMHGTAYANFAVSECDLLIAVGARFDDRVTGKLDSFASFAKILHFDIDPAEIGKNKIADLSILGDIKKVLQEILLTHKWNWEYSYLPVKRKEWLNSIHKWRKAYPLIIPTRANQLSPQQVISNIGKTYPNALFTTDVGQHQMWSAQFIKCGPRRWSSSAGLGTMGFGLPAAIGAQLAFPHRQVVCISGDSSIQMCIQELGTIAQYKLPIRIMIINNHYQGMVRQWQESFYENRYSHSSMDQGQPNFVALANSYNIKAISIQNVSELEKNLVTFNDYPHPILFEFLVVENENCYPMVSPGATNAAMSGITYKSDELEILQRYSVTDSNIDDFLSIKTEESKAAEAEEAKRQNNFSQTDKNYEEFY</sequence>
<dbReference type="GO" id="GO:0000287">
    <property type="term" value="F:magnesium ion binding"/>
    <property type="evidence" value="ECO:0007669"/>
    <property type="project" value="UniProtKB-UniRule"/>
</dbReference>
<dbReference type="GO" id="GO:0009097">
    <property type="term" value="P:isoleucine biosynthetic process"/>
    <property type="evidence" value="ECO:0007669"/>
    <property type="project" value="UniProtKB-UniPathway"/>
</dbReference>
<dbReference type="CDD" id="cd07035">
    <property type="entry name" value="TPP_PYR_POX_like"/>
    <property type="match status" value="1"/>
</dbReference>
<dbReference type="InterPro" id="IPR045229">
    <property type="entry name" value="TPP_enz"/>
</dbReference>
<feature type="domain" description="Thiamine pyrophosphate enzyme TPP-binding" evidence="14">
    <location>
        <begin position="415"/>
        <end position="562"/>
    </location>
</feature>
<feature type="compositionally biased region" description="Basic and acidic residues" evidence="12">
    <location>
        <begin position="619"/>
        <end position="628"/>
    </location>
</feature>
<dbReference type="SUPFAM" id="SSF52467">
    <property type="entry name" value="DHS-like NAD/FAD-binding domain"/>
    <property type="match status" value="1"/>
</dbReference>
<keyword evidence="8 11" id="KW-0460">Magnesium</keyword>
<geneLocation type="chloroplast" evidence="16"/>
<dbReference type="PROSITE" id="PS00187">
    <property type="entry name" value="TPP_ENZYMES"/>
    <property type="match status" value="1"/>
</dbReference>
<dbReference type="AlphaFoldDB" id="A0A898CXL3"/>
<feature type="region of interest" description="Disordered" evidence="12">
    <location>
        <begin position="619"/>
        <end position="643"/>
    </location>
</feature>
<dbReference type="EC" id="2.2.1.6" evidence="4 11"/>
<comment type="cofactor">
    <cofactor evidence="11">
        <name>thiamine diphosphate</name>
        <dbReference type="ChEBI" id="CHEBI:58937"/>
    </cofactor>
    <text evidence="11">Binds 1 thiamine pyrophosphate per subunit.</text>
</comment>
<dbReference type="InterPro" id="IPR039368">
    <property type="entry name" value="AHAS_TPP"/>
</dbReference>
<gene>
    <name evidence="16" type="primary">ilvB</name>
</gene>
<protein>
    <recommendedName>
        <fullName evidence="4 11">Acetolactate synthase</fullName>
        <ecNumber evidence="4 11">2.2.1.6</ecNumber>
    </recommendedName>
</protein>
<organism evidence="16">
    <name type="scientific">Eucampia zodiacus</name>
    <dbReference type="NCBI Taxonomy" id="444606"/>
    <lineage>
        <taxon>Eukaryota</taxon>
        <taxon>Sar</taxon>
        <taxon>Stramenopiles</taxon>
        <taxon>Ochrophyta</taxon>
        <taxon>Bacillariophyta</taxon>
        <taxon>Mediophyceae</taxon>
        <taxon>Biddulphiophycidae</taxon>
        <taxon>Hemiaulales</taxon>
        <taxon>Hemiaulaceae</taxon>
        <taxon>Eucampia</taxon>
    </lineage>
</organism>
<dbReference type="Pfam" id="PF00205">
    <property type="entry name" value="TPP_enzyme_M"/>
    <property type="match status" value="1"/>
</dbReference>
<evidence type="ECO:0000256" key="8">
    <source>
        <dbReference type="ARBA" id="ARBA00022842"/>
    </source>
</evidence>
<dbReference type="InterPro" id="IPR011766">
    <property type="entry name" value="TPP_enzyme_TPP-bd"/>
</dbReference>
<feature type="domain" description="Thiamine pyrophosphate enzyme central" evidence="13">
    <location>
        <begin position="217"/>
        <end position="352"/>
    </location>
</feature>
<feature type="domain" description="Thiamine pyrophosphate enzyme N-terminal TPP-binding" evidence="15">
    <location>
        <begin position="21"/>
        <end position="138"/>
    </location>
</feature>
<dbReference type="CDD" id="cd02015">
    <property type="entry name" value="TPP_AHAS"/>
    <property type="match status" value="1"/>
</dbReference>
<evidence type="ECO:0000256" key="11">
    <source>
        <dbReference type="RuleBase" id="RU003591"/>
    </source>
</evidence>
<comment type="pathway">
    <text evidence="1 11">Amino-acid biosynthesis; L-isoleucine biosynthesis; L-isoleucine from 2-oxobutanoate: step 1/4.</text>
</comment>
<dbReference type="GO" id="GO:0009099">
    <property type="term" value="P:L-valine biosynthetic process"/>
    <property type="evidence" value="ECO:0007669"/>
    <property type="project" value="UniProtKB-UniPathway"/>
</dbReference>
<dbReference type="GO" id="GO:0003984">
    <property type="term" value="F:acetolactate synthase activity"/>
    <property type="evidence" value="ECO:0007669"/>
    <property type="project" value="UniProtKB-EC"/>
</dbReference>
<dbReference type="NCBIfam" id="TIGR00118">
    <property type="entry name" value="acolac_lg"/>
    <property type="match status" value="1"/>
</dbReference>